<proteinExistence type="predicted"/>
<sequence length="522" mass="59047">MVRLRLRGNHDRRGMNEKASLVKGGQSSKTRSPFGSPSNYSHLLVWLKGLALDPCNPKTSERSARNLWNRALWLRKFLELTSYRCPRRKQKLQHFLKSSKIKGAPGMTPQKPSIQNGKDWCSQHFCSLPNSADTYEHLNANTVLNSCNSDSMMMFEDTLQAKKLFVKYSSQGNQVNLGPSNKLFSLTVNEDESTDGSEFSSSNFLITKEAAILYSDSLVHSIVSTSNKDFGPSVDMEESADDSKGSNHGNLLDKDVPIVNSDDLVHAFSNAAFSEISSPLTSTDESFDGSNYLSLKTLNKGIPIVVLDDLINSVDWLKPKKCKSWIPVGPEFQAEIPDWTGPTNIGTFYSNVDSESLKWLGTRDWPTKGTNTGTIIKAIGMGRPNSCPCASPGSIECIKHHVHEANRQLRSDLGPAFFSWKFNEMGEAVSRSWKLEEKKQFQFLVEHKSFNHEKEFWKLALKRFPSKSLRNILSYYYNVFVPERVGKRTRRHFRDEVDSDDDITFMKKSRICRYRSTTTATM</sequence>
<feature type="region of interest" description="Disordered" evidence="1">
    <location>
        <begin position="1"/>
        <end position="36"/>
    </location>
</feature>
<reference evidence="2" key="1">
    <citation type="submission" date="2018-02" db="EMBL/GenBank/DDBJ databases">
        <title>Rhizophora mucronata_Transcriptome.</title>
        <authorList>
            <person name="Meera S.P."/>
            <person name="Sreeshan A."/>
            <person name="Augustine A."/>
        </authorList>
    </citation>
    <scope>NUCLEOTIDE SEQUENCE</scope>
    <source>
        <tissue evidence="2">Leaf</tissue>
    </source>
</reference>
<feature type="compositionally biased region" description="Basic and acidic residues" evidence="1">
    <location>
        <begin position="241"/>
        <end position="252"/>
    </location>
</feature>
<dbReference type="PANTHER" id="PTHR46872:SF10">
    <property type="entry name" value="MYB-LIKE DOMAIN-CONTAINING PROTEIN"/>
    <property type="match status" value="1"/>
</dbReference>
<name>A0A2P2IW35_RHIMU</name>
<protein>
    <submittedName>
        <fullName evidence="2">Uncharacterized protein LOC107430704</fullName>
    </submittedName>
</protein>
<feature type="compositionally biased region" description="Polar residues" evidence="1">
    <location>
        <begin position="25"/>
        <end position="36"/>
    </location>
</feature>
<feature type="region of interest" description="Disordered" evidence="1">
    <location>
        <begin position="230"/>
        <end position="252"/>
    </location>
</feature>
<organism evidence="2">
    <name type="scientific">Rhizophora mucronata</name>
    <name type="common">Asiatic mangrove</name>
    <dbReference type="NCBI Taxonomy" id="61149"/>
    <lineage>
        <taxon>Eukaryota</taxon>
        <taxon>Viridiplantae</taxon>
        <taxon>Streptophyta</taxon>
        <taxon>Embryophyta</taxon>
        <taxon>Tracheophyta</taxon>
        <taxon>Spermatophyta</taxon>
        <taxon>Magnoliopsida</taxon>
        <taxon>eudicotyledons</taxon>
        <taxon>Gunneridae</taxon>
        <taxon>Pentapetalae</taxon>
        <taxon>rosids</taxon>
        <taxon>fabids</taxon>
        <taxon>Malpighiales</taxon>
        <taxon>Rhizophoraceae</taxon>
        <taxon>Rhizophora</taxon>
    </lineage>
</organism>
<dbReference type="AlphaFoldDB" id="A0A2P2IW35"/>
<evidence type="ECO:0000256" key="1">
    <source>
        <dbReference type="SAM" id="MobiDB-lite"/>
    </source>
</evidence>
<accession>A0A2P2IW35</accession>
<dbReference type="PANTHER" id="PTHR46872">
    <property type="entry name" value="DNA BINDING PROTEIN"/>
    <property type="match status" value="1"/>
</dbReference>
<evidence type="ECO:0000313" key="2">
    <source>
        <dbReference type="EMBL" id="MBW85426.1"/>
    </source>
</evidence>
<dbReference type="EMBL" id="GGEC01004943">
    <property type="protein sequence ID" value="MBW85426.1"/>
    <property type="molecule type" value="Transcribed_RNA"/>
</dbReference>